<proteinExistence type="predicted"/>
<evidence type="ECO:0000259" key="7">
    <source>
        <dbReference type="PROSITE" id="PS50850"/>
    </source>
</evidence>
<sequence length="191" mass="19284">MNLGFYGQLFVLTLYLQQVRHYSPLVTGLALLPQTAIVAAGSWLGGRITARSGPRPPMPAGMAVGAAGFFALLTVHEGMAYGRLVLPIAAAGFGISFTMPAATAAVVEGVPSGHTGVASGTLNTSRQVGAAIGIALLGAFSAGTGAQFVAGFRIAMAIAGGAYVLGVLVAAFVPGEAAAERERERAGQLRE</sequence>
<feature type="transmembrane region" description="Helical" evidence="6">
    <location>
        <begin position="25"/>
        <end position="46"/>
    </location>
</feature>
<dbReference type="SUPFAM" id="SSF103473">
    <property type="entry name" value="MFS general substrate transporter"/>
    <property type="match status" value="1"/>
</dbReference>
<dbReference type="Gene3D" id="1.20.1250.20">
    <property type="entry name" value="MFS general substrate transporter like domains"/>
    <property type="match status" value="1"/>
</dbReference>
<reference evidence="8 9" key="1">
    <citation type="submission" date="2024-05" db="EMBL/GenBank/DDBJ databases">
        <authorList>
            <person name="Zhao H."/>
            <person name="Xu Y."/>
            <person name="Lin S."/>
            <person name="Spain J.C."/>
            <person name="Zhou N.-Y."/>
        </authorList>
    </citation>
    <scope>NUCLEOTIDE SEQUENCE [LARGE SCALE GENOMIC DNA]</scope>
    <source>
        <strain evidence="8 9">NEAU-NG30</strain>
    </source>
</reference>
<comment type="caution">
    <text evidence="8">The sequence shown here is derived from an EMBL/GenBank/DDBJ whole genome shotgun (WGS) entry which is preliminary data.</text>
</comment>
<keyword evidence="9" id="KW-1185">Reference proteome</keyword>
<feature type="transmembrane region" description="Helical" evidence="6">
    <location>
        <begin position="88"/>
        <end position="107"/>
    </location>
</feature>
<protein>
    <submittedName>
        <fullName evidence="8">MFS transporter</fullName>
    </submittedName>
</protein>
<gene>
    <name evidence="8" type="ORF">ABJI51_37660</name>
</gene>
<name>A0ABV0LRD2_9PSEU</name>
<dbReference type="Pfam" id="PF07690">
    <property type="entry name" value="MFS_1"/>
    <property type="match status" value="1"/>
</dbReference>
<dbReference type="PANTHER" id="PTHR42718">
    <property type="entry name" value="MAJOR FACILITATOR SUPERFAMILY MULTIDRUG TRANSPORTER MFSC"/>
    <property type="match status" value="1"/>
</dbReference>
<organism evidence="8 9">
    <name type="scientific">Amycolatopsis melonis</name>
    <dbReference type="NCBI Taxonomy" id="3156488"/>
    <lineage>
        <taxon>Bacteria</taxon>
        <taxon>Bacillati</taxon>
        <taxon>Actinomycetota</taxon>
        <taxon>Actinomycetes</taxon>
        <taxon>Pseudonocardiales</taxon>
        <taxon>Pseudonocardiaceae</taxon>
        <taxon>Amycolatopsis</taxon>
    </lineage>
</organism>
<feature type="transmembrane region" description="Helical" evidence="6">
    <location>
        <begin position="58"/>
        <end position="76"/>
    </location>
</feature>
<keyword evidence="2" id="KW-0813">Transport</keyword>
<dbReference type="InterPro" id="IPR011701">
    <property type="entry name" value="MFS"/>
</dbReference>
<keyword evidence="4 6" id="KW-1133">Transmembrane helix</keyword>
<evidence type="ECO:0000256" key="2">
    <source>
        <dbReference type="ARBA" id="ARBA00022448"/>
    </source>
</evidence>
<keyword evidence="3 6" id="KW-0812">Transmembrane</keyword>
<dbReference type="EMBL" id="JBDZYD010000017">
    <property type="protein sequence ID" value="MEQ0564838.1"/>
    <property type="molecule type" value="Genomic_DNA"/>
</dbReference>
<comment type="subcellular location">
    <subcellularLocation>
        <location evidence="1">Cell membrane</location>
        <topology evidence="1">Multi-pass membrane protein</topology>
    </subcellularLocation>
</comment>
<feature type="transmembrane region" description="Helical" evidence="6">
    <location>
        <begin position="154"/>
        <end position="173"/>
    </location>
</feature>
<dbReference type="PANTHER" id="PTHR42718:SF9">
    <property type="entry name" value="MAJOR FACILITATOR SUPERFAMILY MULTIDRUG TRANSPORTER MFSC"/>
    <property type="match status" value="1"/>
</dbReference>
<evidence type="ECO:0000256" key="1">
    <source>
        <dbReference type="ARBA" id="ARBA00004651"/>
    </source>
</evidence>
<dbReference type="PROSITE" id="PS50850">
    <property type="entry name" value="MFS"/>
    <property type="match status" value="1"/>
</dbReference>
<feature type="domain" description="Major facilitator superfamily (MFS) profile" evidence="7">
    <location>
        <begin position="1"/>
        <end position="191"/>
    </location>
</feature>
<dbReference type="Proteomes" id="UP001440984">
    <property type="component" value="Unassembled WGS sequence"/>
</dbReference>
<evidence type="ECO:0000313" key="8">
    <source>
        <dbReference type="EMBL" id="MEQ0564838.1"/>
    </source>
</evidence>
<dbReference type="InterPro" id="IPR020846">
    <property type="entry name" value="MFS_dom"/>
</dbReference>
<feature type="transmembrane region" description="Helical" evidence="6">
    <location>
        <begin position="128"/>
        <end position="148"/>
    </location>
</feature>
<dbReference type="RefSeq" id="WP_348955927.1">
    <property type="nucleotide sequence ID" value="NZ_JBDZYD010000017.1"/>
</dbReference>
<evidence type="ECO:0000256" key="6">
    <source>
        <dbReference type="SAM" id="Phobius"/>
    </source>
</evidence>
<accession>A0ABV0LRD2</accession>
<keyword evidence="5 6" id="KW-0472">Membrane</keyword>
<evidence type="ECO:0000313" key="9">
    <source>
        <dbReference type="Proteomes" id="UP001440984"/>
    </source>
</evidence>
<evidence type="ECO:0000256" key="5">
    <source>
        <dbReference type="ARBA" id="ARBA00023136"/>
    </source>
</evidence>
<evidence type="ECO:0000256" key="3">
    <source>
        <dbReference type="ARBA" id="ARBA00022692"/>
    </source>
</evidence>
<evidence type="ECO:0000256" key="4">
    <source>
        <dbReference type="ARBA" id="ARBA00022989"/>
    </source>
</evidence>
<dbReference type="InterPro" id="IPR036259">
    <property type="entry name" value="MFS_trans_sf"/>
</dbReference>